<dbReference type="SUPFAM" id="SSF52540">
    <property type="entry name" value="P-loop containing nucleoside triphosphate hydrolases"/>
    <property type="match status" value="1"/>
</dbReference>
<dbReference type="PANTHER" id="PTHR11711">
    <property type="entry name" value="ADP RIBOSYLATION FACTOR-RELATED"/>
    <property type="match status" value="1"/>
</dbReference>
<dbReference type="EMBL" id="UYRT01094727">
    <property type="protein sequence ID" value="VDN39785.1"/>
    <property type="molecule type" value="Genomic_DNA"/>
</dbReference>
<dbReference type="Proteomes" id="UP000271098">
    <property type="component" value="Unassembled WGS sequence"/>
</dbReference>
<dbReference type="InterPro" id="IPR006689">
    <property type="entry name" value="Small_GTPase_ARF/SAR"/>
</dbReference>
<dbReference type="PROSITE" id="PS51417">
    <property type="entry name" value="ARF"/>
    <property type="match status" value="1"/>
</dbReference>
<dbReference type="NCBIfam" id="TIGR00231">
    <property type="entry name" value="small_GTP"/>
    <property type="match status" value="1"/>
</dbReference>
<feature type="binding site" evidence="4">
    <location>
        <position position="70"/>
    </location>
    <ligand>
        <name>GTP</name>
        <dbReference type="ChEBI" id="CHEBI:37565"/>
    </ligand>
</feature>
<evidence type="ECO:0000256" key="6">
    <source>
        <dbReference type="RuleBase" id="RU003925"/>
    </source>
</evidence>
<dbReference type="GO" id="GO:0005525">
    <property type="term" value="F:GTP binding"/>
    <property type="evidence" value="ECO:0007669"/>
    <property type="project" value="UniProtKB-KW"/>
</dbReference>
<keyword evidence="5" id="KW-0460">Magnesium</keyword>
<gene>
    <name evidence="7" type="ORF">GPUH_LOCUS22293</name>
</gene>
<evidence type="ECO:0000256" key="1">
    <source>
        <dbReference type="ARBA" id="ARBA00010290"/>
    </source>
</evidence>
<protein>
    <submittedName>
        <fullName evidence="9">ADP-ribosylation factor-like protein 4A</fullName>
    </submittedName>
</protein>
<feature type="binding site" evidence="5">
    <location>
        <position position="43"/>
    </location>
    <ligand>
        <name>Mg(2+)</name>
        <dbReference type="ChEBI" id="CHEBI:18420"/>
    </ligand>
</feature>
<dbReference type="Gene3D" id="3.40.50.300">
    <property type="entry name" value="P-loop containing nucleotide triphosphate hydrolases"/>
    <property type="match status" value="1"/>
</dbReference>
<evidence type="ECO:0000256" key="4">
    <source>
        <dbReference type="PIRSR" id="PIRSR606689-1"/>
    </source>
</evidence>
<evidence type="ECO:0000313" key="7">
    <source>
        <dbReference type="EMBL" id="VDN39785.1"/>
    </source>
</evidence>
<evidence type="ECO:0000313" key="8">
    <source>
        <dbReference type="Proteomes" id="UP000271098"/>
    </source>
</evidence>
<feature type="binding site" evidence="4">
    <location>
        <begin position="19"/>
        <end position="26"/>
    </location>
    <ligand>
        <name>GTP</name>
        <dbReference type="ChEBI" id="CHEBI:37565"/>
    </ligand>
</feature>
<dbReference type="Pfam" id="PF00025">
    <property type="entry name" value="Arf"/>
    <property type="match status" value="1"/>
</dbReference>
<dbReference type="InterPro" id="IPR005225">
    <property type="entry name" value="Small_GTP-bd"/>
</dbReference>
<keyword evidence="3 4" id="KW-0342">GTP-binding</keyword>
<dbReference type="SMART" id="SM00178">
    <property type="entry name" value="SAR"/>
    <property type="match status" value="1"/>
</dbReference>
<evidence type="ECO:0000256" key="5">
    <source>
        <dbReference type="PIRSR" id="PIRSR606689-2"/>
    </source>
</evidence>
<evidence type="ECO:0000256" key="2">
    <source>
        <dbReference type="ARBA" id="ARBA00022741"/>
    </source>
</evidence>
<keyword evidence="8" id="KW-1185">Reference proteome</keyword>
<dbReference type="InterPro" id="IPR027417">
    <property type="entry name" value="P-loop_NTPase"/>
</dbReference>
<comment type="similarity">
    <text evidence="1 6">Belongs to the small GTPase superfamily. Arf family.</text>
</comment>
<dbReference type="GO" id="GO:0030010">
    <property type="term" value="P:establishment of cell polarity"/>
    <property type="evidence" value="ECO:0007669"/>
    <property type="project" value="UniProtKB-ARBA"/>
</dbReference>
<dbReference type="OrthoDB" id="2011769at2759"/>
<dbReference type="SMART" id="SM00177">
    <property type="entry name" value="ARF"/>
    <property type="match status" value="1"/>
</dbReference>
<dbReference type="PRINTS" id="PR00328">
    <property type="entry name" value="SAR1GTPBP"/>
</dbReference>
<dbReference type="AlphaFoldDB" id="A0A183EMV4"/>
<feature type="binding site" evidence="4">
    <location>
        <begin position="127"/>
        <end position="130"/>
    </location>
    <ligand>
        <name>GTP</name>
        <dbReference type="ChEBI" id="CHEBI:37565"/>
    </ligand>
</feature>
<evidence type="ECO:0000256" key="3">
    <source>
        <dbReference type="ARBA" id="ARBA00023134"/>
    </source>
</evidence>
<dbReference type="SMART" id="SM00175">
    <property type="entry name" value="RAB"/>
    <property type="match status" value="1"/>
</dbReference>
<keyword evidence="5" id="KW-0479">Metal-binding</keyword>
<name>A0A183EMV4_9BILA</name>
<dbReference type="GO" id="GO:0003924">
    <property type="term" value="F:GTPase activity"/>
    <property type="evidence" value="ECO:0007669"/>
    <property type="project" value="InterPro"/>
</dbReference>
<dbReference type="GO" id="GO:0046872">
    <property type="term" value="F:metal ion binding"/>
    <property type="evidence" value="ECO:0007669"/>
    <property type="project" value="UniProtKB-KW"/>
</dbReference>
<keyword evidence="2 4" id="KW-0547">Nucleotide-binding</keyword>
<dbReference type="SMART" id="SM00173">
    <property type="entry name" value="RAS"/>
    <property type="match status" value="1"/>
</dbReference>
<reference evidence="9" key="1">
    <citation type="submission" date="2016-06" db="UniProtKB">
        <authorList>
            <consortium name="WormBaseParasite"/>
        </authorList>
    </citation>
    <scope>IDENTIFICATION</scope>
</reference>
<dbReference type="InterPro" id="IPR024156">
    <property type="entry name" value="Small_GTPase_ARF"/>
</dbReference>
<feature type="binding site" evidence="5">
    <location>
        <position position="26"/>
    </location>
    <ligand>
        <name>Mg(2+)</name>
        <dbReference type="ChEBI" id="CHEBI:18420"/>
    </ligand>
</feature>
<sequence length="190" mass="21403">MGHKLSLFENDGYQIAMLGLDNAGKSTIIYQLKMKQFLQQAPTVGFNCEKFRLTAGPAKGQTFMVWDVGGQERLRPLWRTYIRQADAVLFVVDSSDRERFEEAHVELANLLQLPDFPATVPVVLLANKQDLPEACRIVEIKQFLTSEVIRKRLSTTVSCCAVTGDGLDGLFAEIHQLIVQSRFGFPSDFY</sequence>
<dbReference type="FunFam" id="3.40.50.300:FF:000412">
    <property type="entry name" value="ADP-ribosylation factor 1"/>
    <property type="match status" value="1"/>
</dbReference>
<evidence type="ECO:0000313" key="9">
    <source>
        <dbReference type="WBParaSite" id="GPUH_0002232201-mRNA-1"/>
    </source>
</evidence>
<proteinExistence type="inferred from homology"/>
<reference evidence="7 8" key="2">
    <citation type="submission" date="2018-11" db="EMBL/GenBank/DDBJ databases">
        <authorList>
            <consortium name="Pathogen Informatics"/>
        </authorList>
    </citation>
    <scope>NUCLEOTIDE SEQUENCE [LARGE SCALE GENOMIC DNA]</scope>
</reference>
<accession>A0A183EMV4</accession>
<dbReference type="WBParaSite" id="GPUH_0002232201-mRNA-1">
    <property type="protein sequence ID" value="GPUH_0002232201-mRNA-1"/>
    <property type="gene ID" value="GPUH_0002232201"/>
</dbReference>
<dbReference type="CDD" id="cd00878">
    <property type="entry name" value="Arf_Arl"/>
    <property type="match status" value="1"/>
</dbReference>
<dbReference type="PROSITE" id="PS51419">
    <property type="entry name" value="RAB"/>
    <property type="match status" value="1"/>
</dbReference>
<organism evidence="9">
    <name type="scientific">Gongylonema pulchrum</name>
    <dbReference type="NCBI Taxonomy" id="637853"/>
    <lineage>
        <taxon>Eukaryota</taxon>
        <taxon>Metazoa</taxon>
        <taxon>Ecdysozoa</taxon>
        <taxon>Nematoda</taxon>
        <taxon>Chromadorea</taxon>
        <taxon>Rhabditida</taxon>
        <taxon>Spirurina</taxon>
        <taxon>Spiruromorpha</taxon>
        <taxon>Spiruroidea</taxon>
        <taxon>Gongylonematidae</taxon>
        <taxon>Gongylonema</taxon>
    </lineage>
</organism>